<organism evidence="3 4">
    <name type="scientific">Lottia gigantea</name>
    <name type="common">Giant owl limpet</name>
    <dbReference type="NCBI Taxonomy" id="225164"/>
    <lineage>
        <taxon>Eukaryota</taxon>
        <taxon>Metazoa</taxon>
        <taxon>Spiralia</taxon>
        <taxon>Lophotrochozoa</taxon>
        <taxon>Mollusca</taxon>
        <taxon>Gastropoda</taxon>
        <taxon>Patellogastropoda</taxon>
        <taxon>Lottioidea</taxon>
        <taxon>Lottiidae</taxon>
        <taxon>Lottia</taxon>
    </lineage>
</organism>
<dbReference type="InterPro" id="IPR036508">
    <property type="entry name" value="Chitin-bd_dom_sf"/>
</dbReference>
<dbReference type="KEGG" id="lgi:LOTGIDRAFT_153798"/>
<dbReference type="Pfam" id="PF01607">
    <property type="entry name" value="CBM_14"/>
    <property type="match status" value="1"/>
</dbReference>
<evidence type="ECO:0000313" key="4">
    <source>
        <dbReference type="Proteomes" id="UP000030746"/>
    </source>
</evidence>
<dbReference type="AlphaFoldDB" id="V4A3W8"/>
<dbReference type="GO" id="GO:0005576">
    <property type="term" value="C:extracellular region"/>
    <property type="evidence" value="ECO:0007669"/>
    <property type="project" value="InterPro"/>
</dbReference>
<feature type="chain" id="PRO_5004716348" description="Chitin-binding type-2 domain-containing protein" evidence="1">
    <location>
        <begin position="17"/>
        <end position="284"/>
    </location>
</feature>
<dbReference type="HOGENOM" id="CLU_981027_0_0_1"/>
<feature type="signal peptide" evidence="1">
    <location>
        <begin position="1"/>
        <end position="16"/>
    </location>
</feature>
<evidence type="ECO:0000256" key="1">
    <source>
        <dbReference type="SAM" id="SignalP"/>
    </source>
</evidence>
<proteinExistence type="predicted"/>
<evidence type="ECO:0000313" key="3">
    <source>
        <dbReference type="EMBL" id="ESO91362.1"/>
    </source>
</evidence>
<feature type="domain" description="Chitin-binding type-2" evidence="2">
    <location>
        <begin position="54"/>
        <end position="113"/>
    </location>
</feature>
<keyword evidence="1" id="KW-0732">Signal</keyword>
<dbReference type="GeneID" id="20236110"/>
<dbReference type="GO" id="GO:0008061">
    <property type="term" value="F:chitin binding"/>
    <property type="evidence" value="ECO:0007669"/>
    <property type="project" value="InterPro"/>
</dbReference>
<dbReference type="PROSITE" id="PS50940">
    <property type="entry name" value="CHIT_BIND_II"/>
    <property type="match status" value="1"/>
</dbReference>
<protein>
    <recommendedName>
        <fullName evidence="2">Chitin-binding type-2 domain-containing protein</fullName>
    </recommendedName>
</protein>
<keyword evidence="4" id="KW-1185">Reference proteome</keyword>
<dbReference type="EMBL" id="KB202283">
    <property type="protein sequence ID" value="ESO91362.1"/>
    <property type="molecule type" value="Genomic_DNA"/>
</dbReference>
<dbReference type="InterPro" id="IPR002557">
    <property type="entry name" value="Chitin-bd_dom"/>
</dbReference>
<dbReference type="CTD" id="20236110"/>
<accession>V4A3W8</accession>
<dbReference type="OrthoDB" id="6020543at2759"/>
<evidence type="ECO:0000259" key="2">
    <source>
        <dbReference type="PROSITE" id="PS50940"/>
    </source>
</evidence>
<dbReference type="RefSeq" id="XP_009058055.1">
    <property type="nucleotide sequence ID" value="XM_009059807.1"/>
</dbReference>
<sequence length="284" mass="31499">MLVLGCIVLFVTLCQAQLRTNWGTDWQRRLLIQNPPRISQRQSSLQPNPDIPPANLCPANYDGFVAAPGGNCTRFVKCGIPGHGSAYFNCPDGTLYSQDFRSCIQSDLVDCLNGVGSPRSGIINTSWQTQLVNNQQTTNINTNQNRNNRLLTGSNRNNGLLTGLNRNNAVNTGWNRNNRVNTGLNGSNTRLNRNNRVNNALNNANRNTVNNNRRITVELPLFSNSRQILGTAECNTIQNRLNSALPEMVRSYSDSCKDVACLNNLPTFRVRCSQLTRSTNLFTG</sequence>
<dbReference type="Gene3D" id="2.170.140.10">
    <property type="entry name" value="Chitin binding domain"/>
    <property type="match status" value="1"/>
</dbReference>
<name>V4A3W8_LOTGI</name>
<gene>
    <name evidence="3" type="ORF">LOTGIDRAFT_153798</name>
</gene>
<reference evidence="3 4" key="1">
    <citation type="journal article" date="2013" name="Nature">
        <title>Insights into bilaterian evolution from three spiralian genomes.</title>
        <authorList>
            <person name="Simakov O."/>
            <person name="Marletaz F."/>
            <person name="Cho S.J."/>
            <person name="Edsinger-Gonzales E."/>
            <person name="Havlak P."/>
            <person name="Hellsten U."/>
            <person name="Kuo D.H."/>
            <person name="Larsson T."/>
            <person name="Lv J."/>
            <person name="Arendt D."/>
            <person name="Savage R."/>
            <person name="Osoegawa K."/>
            <person name="de Jong P."/>
            <person name="Grimwood J."/>
            <person name="Chapman J.A."/>
            <person name="Shapiro H."/>
            <person name="Aerts A."/>
            <person name="Otillar R.P."/>
            <person name="Terry A.Y."/>
            <person name="Boore J.L."/>
            <person name="Grigoriev I.V."/>
            <person name="Lindberg D.R."/>
            <person name="Seaver E.C."/>
            <person name="Weisblat D.A."/>
            <person name="Putnam N.H."/>
            <person name="Rokhsar D.S."/>
        </authorList>
    </citation>
    <scope>NUCLEOTIDE SEQUENCE [LARGE SCALE GENOMIC DNA]</scope>
</reference>
<dbReference type="SUPFAM" id="SSF57625">
    <property type="entry name" value="Invertebrate chitin-binding proteins"/>
    <property type="match status" value="1"/>
</dbReference>
<dbReference type="Proteomes" id="UP000030746">
    <property type="component" value="Unassembled WGS sequence"/>
</dbReference>